<keyword evidence="5" id="KW-1185">Reference proteome</keyword>
<evidence type="ECO:0000313" key="4">
    <source>
        <dbReference type="Proteomes" id="UP000285906"/>
    </source>
</evidence>
<reference evidence="3 4" key="2">
    <citation type="submission" date="2018-09" db="EMBL/GenBank/DDBJ databases">
        <title>Genomic Encyclopedia of Archaeal and Bacterial Type Strains, Phase II (KMG-II): from individual species to whole genera.</title>
        <authorList>
            <person name="Goeker M."/>
        </authorList>
    </citation>
    <scope>NUCLEOTIDE SEQUENCE [LARGE SCALE GENOMIC DNA]</scope>
    <source>
        <strain evidence="3 4">DSM 27620</strain>
    </source>
</reference>
<reference evidence="5" key="3">
    <citation type="journal article" date="2019" name="Int. J. Syst. Evol. Microbiol.">
        <title>The Global Catalogue of Microorganisms (GCM) 10K type strain sequencing project: providing services to taxonomists for standard genome sequencing and annotation.</title>
        <authorList>
            <consortium name="The Broad Institute Genomics Platform"/>
            <consortium name="The Broad Institute Genome Sequencing Center for Infectious Disease"/>
            <person name="Wu L."/>
            <person name="Ma J."/>
        </authorList>
    </citation>
    <scope>NUCLEOTIDE SEQUENCE [LARGE SCALE GENOMIC DNA]</scope>
    <source>
        <strain evidence="5">CCM 8490</strain>
    </source>
</reference>
<protein>
    <submittedName>
        <fullName evidence="3">Uncharacterized protein</fullName>
    </submittedName>
</protein>
<dbReference type="EMBL" id="RAQH01000012">
    <property type="protein sequence ID" value="RKE79100.1"/>
    <property type="molecule type" value="Genomic_DNA"/>
</dbReference>
<dbReference type="Proteomes" id="UP000658202">
    <property type="component" value="Unassembled WGS sequence"/>
</dbReference>
<comment type="caution">
    <text evidence="3">The sequence shown here is derived from an EMBL/GenBank/DDBJ whole genome shotgun (WGS) entry which is preliminary data.</text>
</comment>
<sequence>MKNKAIIIGLSLSLCFFAFLIRDWFLSFFVAEITGENILFSDSSNVTHQIFPMLIFICSFGIIPFLYLIAKNYCKIYSGKQQLFSLLIIIISGFLFLGLRVIYLKFKVAQINDILRRAEFTSEADIPGISFQDMYLEYYLLAGLVVGTILCMIILKKSSNSGIKN</sequence>
<gene>
    <name evidence="3" type="ORF">BXY58_3362</name>
    <name evidence="2" type="ORF">GCM10007332_22380</name>
</gene>
<reference evidence="2" key="4">
    <citation type="submission" date="2024-05" db="EMBL/GenBank/DDBJ databases">
        <authorList>
            <person name="Sun Q."/>
            <person name="Sedlacek I."/>
        </authorList>
    </citation>
    <scope>NUCLEOTIDE SEQUENCE</scope>
    <source>
        <strain evidence="2">CCM 8490</strain>
    </source>
</reference>
<evidence type="ECO:0000256" key="1">
    <source>
        <dbReference type="SAM" id="Phobius"/>
    </source>
</evidence>
<dbReference type="Proteomes" id="UP000285906">
    <property type="component" value="Unassembled WGS sequence"/>
</dbReference>
<feature type="transmembrane region" description="Helical" evidence="1">
    <location>
        <begin position="82"/>
        <end position="103"/>
    </location>
</feature>
<accession>A0A420CKR4</accession>
<dbReference type="OrthoDB" id="1450466at2"/>
<dbReference type="EMBL" id="BMCW01000004">
    <property type="protein sequence ID" value="GGG60247.1"/>
    <property type="molecule type" value="Genomic_DNA"/>
</dbReference>
<organism evidence="3 4">
    <name type="scientific">Epilithonimonas arachidiradicis</name>
    <dbReference type="NCBI Taxonomy" id="1617282"/>
    <lineage>
        <taxon>Bacteria</taxon>
        <taxon>Pseudomonadati</taxon>
        <taxon>Bacteroidota</taxon>
        <taxon>Flavobacteriia</taxon>
        <taxon>Flavobacteriales</taxon>
        <taxon>Weeksellaceae</taxon>
        <taxon>Chryseobacterium group</taxon>
        <taxon>Epilithonimonas</taxon>
    </lineage>
</organism>
<reference evidence="2" key="1">
    <citation type="journal article" date="2014" name="Int. J. Syst. Evol. Microbiol.">
        <title>Complete genome of a new Firmicutes species belonging to the dominant human colonic microbiota ('Ruminococcus bicirculans') reveals two chromosomes and a selective capacity to utilize plant glucans.</title>
        <authorList>
            <consortium name="NISC Comparative Sequencing Program"/>
            <person name="Wegmann U."/>
            <person name="Louis P."/>
            <person name="Goesmann A."/>
            <person name="Henrissat B."/>
            <person name="Duncan S.H."/>
            <person name="Flint H.J."/>
        </authorList>
    </citation>
    <scope>NUCLEOTIDE SEQUENCE</scope>
    <source>
        <strain evidence="2">CCM 8490</strain>
    </source>
</reference>
<feature type="transmembrane region" description="Helical" evidence="1">
    <location>
        <begin position="50"/>
        <end position="70"/>
    </location>
</feature>
<proteinExistence type="predicted"/>
<evidence type="ECO:0000313" key="3">
    <source>
        <dbReference type="EMBL" id="RKE79100.1"/>
    </source>
</evidence>
<dbReference type="AlphaFoldDB" id="A0A420CKR4"/>
<evidence type="ECO:0000313" key="2">
    <source>
        <dbReference type="EMBL" id="GGG60247.1"/>
    </source>
</evidence>
<name>A0A420CKR4_9FLAO</name>
<dbReference type="RefSeq" id="WP_120214888.1">
    <property type="nucleotide sequence ID" value="NZ_BMCW01000004.1"/>
</dbReference>
<evidence type="ECO:0000313" key="5">
    <source>
        <dbReference type="Proteomes" id="UP000658202"/>
    </source>
</evidence>
<keyword evidence="1" id="KW-0472">Membrane</keyword>
<keyword evidence="1" id="KW-0812">Transmembrane</keyword>
<feature type="transmembrane region" description="Helical" evidence="1">
    <location>
        <begin position="138"/>
        <end position="155"/>
    </location>
</feature>
<keyword evidence="1" id="KW-1133">Transmembrane helix</keyword>
<feature type="transmembrane region" description="Helical" evidence="1">
    <location>
        <begin position="7"/>
        <end position="30"/>
    </location>
</feature>